<reference evidence="4 5" key="1">
    <citation type="submission" date="2017-08" db="EMBL/GenBank/DDBJ databases">
        <title>Substantial Increase in Enzyme Production by Combined Drug-Resistance Mutations in Paenibacillus agaridevorans.</title>
        <authorList>
            <person name="Tanaka Y."/>
            <person name="Funane K."/>
            <person name="Hosaka T."/>
            <person name="Shiwa Y."/>
            <person name="Fujita N."/>
            <person name="Miyazaki T."/>
            <person name="Yoshikawa H."/>
            <person name="Murakami K."/>
            <person name="Kasahara K."/>
            <person name="Inaoka T."/>
            <person name="Hiraga Y."/>
            <person name="Ochi K."/>
        </authorList>
    </citation>
    <scope>NUCLEOTIDE SEQUENCE [LARGE SCALE GENOMIC DNA]</scope>
    <source>
        <strain evidence="4 5">T-3040</strain>
    </source>
</reference>
<dbReference type="Pfam" id="PF00440">
    <property type="entry name" value="TetR_N"/>
    <property type="match status" value="1"/>
</dbReference>
<feature type="domain" description="HTH tetR-type" evidence="3">
    <location>
        <begin position="11"/>
        <end position="71"/>
    </location>
</feature>
<comment type="caution">
    <text evidence="4">The sequence shown here is derived from an EMBL/GenBank/DDBJ whole genome shotgun (WGS) entry which is preliminary data.</text>
</comment>
<evidence type="ECO:0000313" key="4">
    <source>
        <dbReference type="EMBL" id="GBG07401.1"/>
    </source>
</evidence>
<name>A0A2R5EVH8_9BACL</name>
<organism evidence="4 5">
    <name type="scientific">Paenibacillus agaridevorans</name>
    <dbReference type="NCBI Taxonomy" id="171404"/>
    <lineage>
        <taxon>Bacteria</taxon>
        <taxon>Bacillati</taxon>
        <taxon>Bacillota</taxon>
        <taxon>Bacilli</taxon>
        <taxon>Bacillales</taxon>
        <taxon>Paenibacillaceae</taxon>
        <taxon>Paenibacillus</taxon>
    </lineage>
</organism>
<feature type="DNA-binding region" description="H-T-H motif" evidence="2">
    <location>
        <begin position="34"/>
        <end position="53"/>
    </location>
</feature>
<evidence type="ECO:0000256" key="1">
    <source>
        <dbReference type="ARBA" id="ARBA00023125"/>
    </source>
</evidence>
<dbReference type="InterPro" id="IPR050624">
    <property type="entry name" value="HTH-type_Tx_Regulator"/>
</dbReference>
<dbReference type="EMBL" id="BDQX01000094">
    <property type="protein sequence ID" value="GBG07401.1"/>
    <property type="molecule type" value="Genomic_DNA"/>
</dbReference>
<protein>
    <submittedName>
        <fullName evidence="4">TetR family transcriptional regulator</fullName>
    </submittedName>
</protein>
<dbReference type="InterPro" id="IPR001647">
    <property type="entry name" value="HTH_TetR"/>
</dbReference>
<dbReference type="PANTHER" id="PTHR43479">
    <property type="entry name" value="ACREF/ENVCD OPERON REPRESSOR-RELATED"/>
    <property type="match status" value="1"/>
</dbReference>
<evidence type="ECO:0000313" key="5">
    <source>
        <dbReference type="Proteomes" id="UP000245202"/>
    </source>
</evidence>
<dbReference type="GO" id="GO:0003677">
    <property type="term" value="F:DNA binding"/>
    <property type="evidence" value="ECO:0007669"/>
    <property type="project" value="UniProtKB-UniRule"/>
</dbReference>
<dbReference type="Gene3D" id="1.10.357.10">
    <property type="entry name" value="Tetracycline Repressor, domain 2"/>
    <property type="match status" value="1"/>
</dbReference>
<gene>
    <name evidence="4" type="ORF">PAT3040_01951</name>
</gene>
<keyword evidence="5" id="KW-1185">Reference proteome</keyword>
<accession>A0A2R5EVH8</accession>
<dbReference type="RefSeq" id="WP_108992467.1">
    <property type="nucleotide sequence ID" value="NZ_BDQX01000094.1"/>
</dbReference>
<evidence type="ECO:0000256" key="2">
    <source>
        <dbReference type="PROSITE-ProRule" id="PRU00335"/>
    </source>
</evidence>
<dbReference type="Proteomes" id="UP000245202">
    <property type="component" value="Unassembled WGS sequence"/>
</dbReference>
<dbReference type="Pfam" id="PF14278">
    <property type="entry name" value="TetR_C_8"/>
    <property type="match status" value="1"/>
</dbReference>
<dbReference type="PROSITE" id="PS50977">
    <property type="entry name" value="HTH_TETR_2"/>
    <property type="match status" value="1"/>
</dbReference>
<sequence>MGKTKVDRRVLRSKLALKEALLSLMAGKSFSQVSITEIMETANYNRGTFYTHYENKEALLDEVLGELIEELIAAFRAPYDQVELFKVEEMPATAVKLFEHIYSRREAYTVLFQSDVLPMVKEKMFSAVKRISNEDLEHETTDPINRELMQAYSMNALMGLVFHWIEGGFQYEPAYMQEQLVLILNYRPGAARTHVRK</sequence>
<dbReference type="SUPFAM" id="SSF46689">
    <property type="entry name" value="Homeodomain-like"/>
    <property type="match status" value="1"/>
</dbReference>
<dbReference type="AlphaFoldDB" id="A0A2R5EVH8"/>
<dbReference type="PANTHER" id="PTHR43479:SF7">
    <property type="entry name" value="TETR-FAMILY TRANSCRIPTIONAL REGULATOR"/>
    <property type="match status" value="1"/>
</dbReference>
<dbReference type="InterPro" id="IPR009057">
    <property type="entry name" value="Homeodomain-like_sf"/>
</dbReference>
<proteinExistence type="predicted"/>
<keyword evidence="1 2" id="KW-0238">DNA-binding</keyword>
<evidence type="ECO:0000259" key="3">
    <source>
        <dbReference type="PROSITE" id="PS50977"/>
    </source>
</evidence>
<dbReference type="InterPro" id="IPR039532">
    <property type="entry name" value="TetR_C_Firmicutes"/>
</dbReference>